<sequence length="143" mass="16714">MLNRDLLLLWSYQLVRWCLKSTISGHIVNTVVATGGLGMMIGVIIFVTSYCFIRNKINNDNELLNFVEDVLRDVTLETLLGFMGKVVDSKIMNSKLFIEITKIPYLVLKKITKFTNNVSIIIYFLWNFNYLDIQYWAMCCLYY</sequence>
<proteinExistence type="predicted"/>
<reference evidence="2 3" key="1">
    <citation type="submission" date="2018-06" db="EMBL/GenBank/DDBJ databases">
        <title>Comparative genomics reveals the genomic features of Rhizophagus irregularis, R. cerebriforme, R. diaphanum and Gigaspora rosea, and their symbiotic lifestyle signature.</title>
        <authorList>
            <person name="Morin E."/>
            <person name="San Clemente H."/>
            <person name="Chen E.C.H."/>
            <person name="De La Providencia I."/>
            <person name="Hainaut M."/>
            <person name="Kuo A."/>
            <person name="Kohler A."/>
            <person name="Murat C."/>
            <person name="Tang N."/>
            <person name="Roy S."/>
            <person name="Loubradou J."/>
            <person name="Henrissat B."/>
            <person name="Grigoriev I.V."/>
            <person name="Corradi N."/>
            <person name="Roux C."/>
            <person name="Martin F.M."/>
        </authorList>
    </citation>
    <scope>NUCLEOTIDE SEQUENCE [LARGE SCALE GENOMIC DNA]</scope>
    <source>
        <strain evidence="2 3">DAOM 227022</strain>
    </source>
</reference>
<keyword evidence="3" id="KW-1185">Reference proteome</keyword>
<dbReference type="Proteomes" id="UP000265703">
    <property type="component" value="Unassembled WGS sequence"/>
</dbReference>
<keyword evidence="1" id="KW-1133">Transmembrane helix</keyword>
<evidence type="ECO:0000313" key="3">
    <source>
        <dbReference type="Proteomes" id="UP000265703"/>
    </source>
</evidence>
<keyword evidence="1" id="KW-0472">Membrane</keyword>
<dbReference type="OrthoDB" id="2385828at2759"/>
<accession>A0A397TLP4</accession>
<evidence type="ECO:0000313" key="2">
    <source>
        <dbReference type="EMBL" id="RIA98908.1"/>
    </source>
</evidence>
<protein>
    <submittedName>
        <fullName evidence="2">Uncharacterized protein</fullName>
    </submittedName>
</protein>
<feature type="transmembrane region" description="Helical" evidence="1">
    <location>
        <begin position="30"/>
        <end position="53"/>
    </location>
</feature>
<keyword evidence="1" id="KW-0812">Transmembrane</keyword>
<evidence type="ECO:0000256" key="1">
    <source>
        <dbReference type="SAM" id="Phobius"/>
    </source>
</evidence>
<gene>
    <name evidence="2" type="ORF">C1645_748420</name>
</gene>
<name>A0A397TLP4_9GLOM</name>
<comment type="caution">
    <text evidence="2">The sequence shown here is derived from an EMBL/GenBank/DDBJ whole genome shotgun (WGS) entry which is preliminary data.</text>
</comment>
<dbReference type="EMBL" id="QKYT01000009">
    <property type="protein sequence ID" value="RIA98908.1"/>
    <property type="molecule type" value="Genomic_DNA"/>
</dbReference>
<dbReference type="AlphaFoldDB" id="A0A397TLP4"/>
<organism evidence="2 3">
    <name type="scientific">Glomus cerebriforme</name>
    <dbReference type="NCBI Taxonomy" id="658196"/>
    <lineage>
        <taxon>Eukaryota</taxon>
        <taxon>Fungi</taxon>
        <taxon>Fungi incertae sedis</taxon>
        <taxon>Mucoromycota</taxon>
        <taxon>Glomeromycotina</taxon>
        <taxon>Glomeromycetes</taxon>
        <taxon>Glomerales</taxon>
        <taxon>Glomeraceae</taxon>
        <taxon>Glomus</taxon>
    </lineage>
</organism>